<evidence type="ECO:0000313" key="2">
    <source>
        <dbReference type="Proteomes" id="UP000479000"/>
    </source>
</evidence>
<protein>
    <submittedName>
        <fullName evidence="1">Uncharacterized protein</fullName>
    </submittedName>
</protein>
<name>A0A6H5H1V8_9HEMI</name>
<evidence type="ECO:0000313" key="1">
    <source>
        <dbReference type="EMBL" id="CAB0009690.1"/>
    </source>
</evidence>
<organism evidence="1 2">
    <name type="scientific">Nesidiocoris tenuis</name>
    <dbReference type="NCBI Taxonomy" id="355587"/>
    <lineage>
        <taxon>Eukaryota</taxon>
        <taxon>Metazoa</taxon>
        <taxon>Ecdysozoa</taxon>
        <taxon>Arthropoda</taxon>
        <taxon>Hexapoda</taxon>
        <taxon>Insecta</taxon>
        <taxon>Pterygota</taxon>
        <taxon>Neoptera</taxon>
        <taxon>Paraneoptera</taxon>
        <taxon>Hemiptera</taxon>
        <taxon>Heteroptera</taxon>
        <taxon>Panheteroptera</taxon>
        <taxon>Cimicomorpha</taxon>
        <taxon>Miridae</taxon>
        <taxon>Dicyphina</taxon>
        <taxon>Nesidiocoris</taxon>
    </lineage>
</organism>
<sequence length="175" mass="19743">MLPVTDPCNSSITSSSVKSRLETFPWKYQVFITFTLLRLLRRDRSWRRRSLSGRYRRGSVVTRADSSVASFRHSIHTDTRFDQLGSVFATFSLRSITRGLKMFLSLFFFVRLKNQKTSKYPIRHMVSLYLVVGASSCDAVELSEAFLPRFTGLGGAAGHSTTVGSSGLRFEGILE</sequence>
<dbReference type="AlphaFoldDB" id="A0A6H5H1V8"/>
<dbReference type="EMBL" id="CADCXU010022049">
    <property type="protein sequence ID" value="CAB0009690.1"/>
    <property type="molecule type" value="Genomic_DNA"/>
</dbReference>
<keyword evidence="2" id="KW-1185">Reference proteome</keyword>
<gene>
    <name evidence="1" type="ORF">NTEN_LOCUS14807</name>
</gene>
<dbReference type="Proteomes" id="UP000479000">
    <property type="component" value="Unassembled WGS sequence"/>
</dbReference>
<proteinExistence type="predicted"/>
<reference evidence="1 2" key="1">
    <citation type="submission" date="2020-02" db="EMBL/GenBank/DDBJ databases">
        <authorList>
            <person name="Ferguson B K."/>
        </authorList>
    </citation>
    <scope>NUCLEOTIDE SEQUENCE [LARGE SCALE GENOMIC DNA]</scope>
</reference>
<accession>A0A6H5H1V8</accession>